<dbReference type="InterPro" id="IPR000683">
    <property type="entry name" value="Gfo/Idh/MocA-like_OxRdtase_N"/>
</dbReference>
<dbReference type="OrthoDB" id="64915at2759"/>
<evidence type="ECO:0008006" key="6">
    <source>
        <dbReference type="Google" id="ProtNLM"/>
    </source>
</evidence>
<dbReference type="Gene3D" id="3.30.360.10">
    <property type="entry name" value="Dihydrodipicolinate Reductase, domain 2"/>
    <property type="match status" value="1"/>
</dbReference>
<protein>
    <recommendedName>
        <fullName evidence="6">Gfo/Idh/MocA-like oxidoreductase N-terminal domain-containing protein</fullName>
    </recommendedName>
</protein>
<accession>A0A9W8MSQ5</accession>
<evidence type="ECO:0000313" key="4">
    <source>
        <dbReference type="EMBL" id="KAJ3497494.1"/>
    </source>
</evidence>
<evidence type="ECO:0000256" key="1">
    <source>
        <dbReference type="ARBA" id="ARBA00023002"/>
    </source>
</evidence>
<feature type="domain" description="Gal80p-like C-terminal" evidence="3">
    <location>
        <begin position="146"/>
        <end position="298"/>
    </location>
</feature>
<dbReference type="SUPFAM" id="SSF55347">
    <property type="entry name" value="Glyceraldehyde-3-phosphate dehydrogenase-like, C-terminal domain"/>
    <property type="match status" value="1"/>
</dbReference>
<keyword evidence="1" id="KW-0560">Oxidoreductase</keyword>
<dbReference type="GO" id="GO:0000166">
    <property type="term" value="F:nucleotide binding"/>
    <property type="evidence" value="ECO:0007669"/>
    <property type="project" value="InterPro"/>
</dbReference>
<dbReference type="PANTHER" id="PTHR43818:SF11">
    <property type="entry name" value="BCDNA.GH03377"/>
    <property type="match status" value="1"/>
</dbReference>
<name>A0A9W8MSQ5_9AGAR</name>
<dbReference type="SUPFAM" id="SSF51735">
    <property type="entry name" value="NAD(P)-binding Rossmann-fold domains"/>
    <property type="match status" value="1"/>
</dbReference>
<evidence type="ECO:0000259" key="2">
    <source>
        <dbReference type="Pfam" id="PF01408"/>
    </source>
</evidence>
<dbReference type="InterPro" id="IPR055080">
    <property type="entry name" value="Gal80p-like_C"/>
</dbReference>
<proteinExistence type="predicted"/>
<dbReference type="Proteomes" id="UP001148786">
    <property type="component" value="Unassembled WGS sequence"/>
</dbReference>
<dbReference type="GO" id="GO:0016491">
    <property type="term" value="F:oxidoreductase activity"/>
    <property type="evidence" value="ECO:0007669"/>
    <property type="project" value="UniProtKB-KW"/>
</dbReference>
<keyword evidence="5" id="KW-1185">Reference proteome</keyword>
<dbReference type="Pfam" id="PF01408">
    <property type="entry name" value="GFO_IDH_MocA"/>
    <property type="match status" value="1"/>
</dbReference>
<dbReference type="EMBL" id="JANKHO010001859">
    <property type="protein sequence ID" value="KAJ3497494.1"/>
    <property type="molecule type" value="Genomic_DNA"/>
</dbReference>
<reference evidence="4" key="1">
    <citation type="submission" date="2022-07" db="EMBL/GenBank/DDBJ databases">
        <title>Genome Sequence of Agrocybe chaxingu.</title>
        <authorList>
            <person name="Buettner E."/>
        </authorList>
    </citation>
    <scope>NUCLEOTIDE SEQUENCE</scope>
    <source>
        <strain evidence="4">MP-N11</strain>
    </source>
</reference>
<comment type="caution">
    <text evidence="4">The sequence shown here is derived from an EMBL/GenBank/DDBJ whole genome shotgun (WGS) entry which is preliminary data.</text>
</comment>
<evidence type="ECO:0000313" key="5">
    <source>
        <dbReference type="Proteomes" id="UP001148786"/>
    </source>
</evidence>
<feature type="domain" description="Gfo/Idh/MocA-like oxidoreductase N-terminal" evidence="2">
    <location>
        <begin position="8"/>
        <end position="137"/>
    </location>
</feature>
<gene>
    <name evidence="4" type="ORF">NLJ89_g10342</name>
</gene>
<dbReference type="Gene3D" id="3.40.50.720">
    <property type="entry name" value="NAD(P)-binding Rossmann-like Domain"/>
    <property type="match status" value="1"/>
</dbReference>
<dbReference type="InterPro" id="IPR036291">
    <property type="entry name" value="NAD(P)-bd_dom_sf"/>
</dbReference>
<sequence>MPLSAPLKVGFVGLSSSGWASDVLAPALLDASLRSKYDLVAVSTTSPTSADASAKLYSEKVGHPIKSYHGDTSQIANDPDVNLVAVSVKAQFHKQAILPVIEAGKDFFLEWPAGSSVKETQAIAEAARKKGVKSIVGLQGRHSRTIAKVKELLASGTIGPLRSTHVFAHIGREVTSWPPLVREKASYTAEKKNGVTRLDVPIGHQLDTFTYLLGDFTSLTAIDATLYPTGTLVDDDGKPTGKTFPSETPDHFVISGVLSSGLVANLFYRGGYASGPETGRRQYVWEIDGEDGTIRLESDYLYGAFTNIFEPKLYLNGKEVAVEGAGPVGSLDSVTTAWREFAEGHGKFATIEDALKNRRLLDAIERSAKEGKRVSL</sequence>
<evidence type="ECO:0000259" key="3">
    <source>
        <dbReference type="Pfam" id="PF22685"/>
    </source>
</evidence>
<dbReference type="AlphaFoldDB" id="A0A9W8MSQ5"/>
<dbReference type="PANTHER" id="PTHR43818">
    <property type="entry name" value="BCDNA.GH03377"/>
    <property type="match status" value="1"/>
</dbReference>
<dbReference type="Pfam" id="PF22685">
    <property type="entry name" value="Gal80p_C-like"/>
    <property type="match status" value="1"/>
</dbReference>
<organism evidence="4 5">
    <name type="scientific">Agrocybe chaxingu</name>
    <dbReference type="NCBI Taxonomy" id="84603"/>
    <lineage>
        <taxon>Eukaryota</taxon>
        <taxon>Fungi</taxon>
        <taxon>Dikarya</taxon>
        <taxon>Basidiomycota</taxon>
        <taxon>Agaricomycotina</taxon>
        <taxon>Agaricomycetes</taxon>
        <taxon>Agaricomycetidae</taxon>
        <taxon>Agaricales</taxon>
        <taxon>Agaricineae</taxon>
        <taxon>Strophariaceae</taxon>
        <taxon>Agrocybe</taxon>
    </lineage>
</organism>
<dbReference type="InterPro" id="IPR050463">
    <property type="entry name" value="Gfo/Idh/MocA_oxidrdct_glycsds"/>
</dbReference>